<dbReference type="SMR" id="A0A0P0X2C6"/>
<feature type="region of interest" description="Disordered" evidence="1">
    <location>
        <begin position="48"/>
        <end position="71"/>
    </location>
</feature>
<reference evidence="4" key="2">
    <citation type="journal article" date="2008" name="Nucleic Acids Res.">
        <title>The rice annotation project database (RAP-DB): 2008 update.</title>
        <authorList>
            <consortium name="The rice annotation project (RAP)"/>
        </authorList>
    </citation>
    <scope>GENOME REANNOTATION</scope>
    <source>
        <strain evidence="4">cv. Nipponbare</strain>
    </source>
</reference>
<evidence type="ECO:0000259" key="2">
    <source>
        <dbReference type="Pfam" id="PF04783"/>
    </source>
</evidence>
<gene>
    <name evidence="3" type="primary">OJ1119_A04.135</name>
</gene>
<evidence type="ECO:0000313" key="3">
    <source>
        <dbReference type="EMBL" id="BAC15905.1"/>
    </source>
</evidence>
<dbReference type="InterPro" id="IPR006868">
    <property type="entry name" value="DUF630"/>
</dbReference>
<dbReference type="EMBL" id="AP003810">
    <property type="protein sequence ID" value="BAC15905.1"/>
    <property type="molecule type" value="Genomic_DNA"/>
</dbReference>
<evidence type="ECO:0000256" key="1">
    <source>
        <dbReference type="SAM" id="MobiDB-lite"/>
    </source>
</evidence>
<dbReference type="AlphaFoldDB" id="A0A0P0X2C6"/>
<feature type="region of interest" description="Disordered" evidence="1">
    <location>
        <begin position="1"/>
        <end position="36"/>
    </location>
</feature>
<evidence type="ECO:0000313" key="4">
    <source>
        <dbReference type="Proteomes" id="UP000000763"/>
    </source>
</evidence>
<sequence length="111" mass="11757">MTEARRRKGDNQDGGGAGTPCNDAHARSDDISGDSCGVDQVRRERWKRGAPTAACGAQAEVGGSVTSSRGATGCTASKVQQEDTVRECKEQWRHMKGAVALWQQLASAHAD</sequence>
<dbReference type="Pfam" id="PF04783">
    <property type="entry name" value="DUF630"/>
    <property type="match status" value="1"/>
</dbReference>
<proteinExistence type="predicted"/>
<accession>A0A0P0X2C6</accession>
<dbReference type="Proteomes" id="UP000000763">
    <property type="component" value="Chromosome 7"/>
</dbReference>
<feature type="domain" description="DUF630" evidence="2">
    <location>
        <begin position="73"/>
        <end position="110"/>
    </location>
</feature>
<name>A0A0P0X2C6_ORYSJ</name>
<organism evidence="3 4">
    <name type="scientific">Oryza sativa subsp. japonica</name>
    <name type="common">Rice</name>
    <dbReference type="NCBI Taxonomy" id="39947"/>
    <lineage>
        <taxon>Eukaryota</taxon>
        <taxon>Viridiplantae</taxon>
        <taxon>Streptophyta</taxon>
        <taxon>Embryophyta</taxon>
        <taxon>Tracheophyta</taxon>
        <taxon>Spermatophyta</taxon>
        <taxon>Magnoliopsida</taxon>
        <taxon>Liliopsida</taxon>
        <taxon>Poales</taxon>
        <taxon>Poaceae</taxon>
        <taxon>BOP clade</taxon>
        <taxon>Oryzoideae</taxon>
        <taxon>Oryzeae</taxon>
        <taxon>Oryzinae</taxon>
        <taxon>Oryza</taxon>
        <taxon>Oryza sativa</taxon>
    </lineage>
</organism>
<protein>
    <recommendedName>
        <fullName evidence="2">DUF630 domain-containing protein</fullName>
    </recommendedName>
</protein>
<reference evidence="4" key="1">
    <citation type="journal article" date="2005" name="Nature">
        <title>The map-based sequence of the rice genome.</title>
        <authorList>
            <consortium name="International rice genome sequencing project (IRGSP)"/>
            <person name="Matsumoto T."/>
            <person name="Wu J."/>
            <person name="Kanamori H."/>
            <person name="Katayose Y."/>
            <person name="Fujisawa M."/>
            <person name="Namiki N."/>
            <person name="Mizuno H."/>
            <person name="Yamamoto K."/>
            <person name="Antonio B.A."/>
            <person name="Baba T."/>
            <person name="Sakata K."/>
            <person name="Nagamura Y."/>
            <person name="Aoki H."/>
            <person name="Arikawa K."/>
            <person name="Arita K."/>
            <person name="Bito T."/>
            <person name="Chiden Y."/>
            <person name="Fujitsuka N."/>
            <person name="Fukunaka R."/>
            <person name="Hamada M."/>
            <person name="Harada C."/>
            <person name="Hayashi A."/>
            <person name="Hijishita S."/>
            <person name="Honda M."/>
            <person name="Hosokawa S."/>
            <person name="Ichikawa Y."/>
            <person name="Idonuma A."/>
            <person name="Iijima M."/>
            <person name="Ikeda M."/>
            <person name="Ikeno M."/>
            <person name="Ito K."/>
            <person name="Ito S."/>
            <person name="Ito T."/>
            <person name="Ito Y."/>
            <person name="Ito Y."/>
            <person name="Iwabuchi A."/>
            <person name="Kamiya K."/>
            <person name="Karasawa W."/>
            <person name="Kurita K."/>
            <person name="Katagiri S."/>
            <person name="Kikuta A."/>
            <person name="Kobayashi H."/>
            <person name="Kobayashi N."/>
            <person name="Machita K."/>
            <person name="Maehara T."/>
            <person name="Masukawa M."/>
            <person name="Mizubayashi T."/>
            <person name="Mukai Y."/>
            <person name="Nagasaki H."/>
            <person name="Nagata Y."/>
            <person name="Naito S."/>
            <person name="Nakashima M."/>
            <person name="Nakama Y."/>
            <person name="Nakamichi Y."/>
            <person name="Nakamura M."/>
            <person name="Meguro A."/>
            <person name="Negishi M."/>
            <person name="Ohta I."/>
            <person name="Ohta T."/>
            <person name="Okamoto M."/>
            <person name="Ono N."/>
            <person name="Saji S."/>
            <person name="Sakaguchi M."/>
            <person name="Sakai K."/>
            <person name="Shibata M."/>
            <person name="Shimokawa T."/>
            <person name="Song J."/>
            <person name="Takazaki Y."/>
            <person name="Terasawa K."/>
            <person name="Tsugane M."/>
            <person name="Tsuji K."/>
            <person name="Ueda S."/>
            <person name="Waki K."/>
            <person name="Yamagata H."/>
            <person name="Yamamoto M."/>
            <person name="Yamamoto S."/>
            <person name="Yamane H."/>
            <person name="Yoshiki S."/>
            <person name="Yoshihara R."/>
            <person name="Yukawa K."/>
            <person name="Zhong H."/>
            <person name="Yano M."/>
            <person name="Yuan Q."/>
            <person name="Ouyang S."/>
            <person name="Liu J."/>
            <person name="Jones K.M."/>
            <person name="Gansberger K."/>
            <person name="Moffat K."/>
            <person name="Hill J."/>
            <person name="Bera J."/>
            <person name="Fadrosh D."/>
            <person name="Jin S."/>
            <person name="Johri S."/>
            <person name="Kim M."/>
            <person name="Overton L."/>
            <person name="Reardon M."/>
            <person name="Tsitrin T."/>
            <person name="Vuong H."/>
            <person name="Weaver B."/>
            <person name="Ciecko A."/>
            <person name="Tallon L."/>
            <person name="Jackson J."/>
            <person name="Pai G."/>
            <person name="Aken S.V."/>
            <person name="Utterback T."/>
            <person name="Reidmuller S."/>
            <person name="Feldblyum T."/>
            <person name="Hsiao J."/>
            <person name="Zismann V."/>
            <person name="Iobst S."/>
            <person name="de Vazeille A.R."/>
            <person name="Buell C.R."/>
            <person name="Ying K."/>
            <person name="Li Y."/>
            <person name="Lu T."/>
            <person name="Huang Y."/>
            <person name="Zhao Q."/>
            <person name="Feng Q."/>
            <person name="Zhang L."/>
            <person name="Zhu J."/>
            <person name="Weng Q."/>
            <person name="Mu J."/>
            <person name="Lu Y."/>
            <person name="Fan D."/>
            <person name="Liu Y."/>
            <person name="Guan J."/>
            <person name="Zhang Y."/>
            <person name="Yu S."/>
            <person name="Liu X."/>
            <person name="Zhang Y."/>
            <person name="Hong G."/>
            <person name="Han B."/>
            <person name="Choisne N."/>
            <person name="Demange N."/>
            <person name="Orjeda G."/>
            <person name="Samain S."/>
            <person name="Cattolico L."/>
            <person name="Pelletier E."/>
            <person name="Couloux A."/>
            <person name="Segurens B."/>
            <person name="Wincker P."/>
            <person name="D'Hont A."/>
            <person name="Scarpelli C."/>
            <person name="Weissenbach J."/>
            <person name="Salanoubat M."/>
            <person name="Quetier F."/>
            <person name="Yu Y."/>
            <person name="Kim H.R."/>
            <person name="Rambo T."/>
            <person name="Currie J."/>
            <person name="Collura K."/>
            <person name="Luo M."/>
            <person name="Yang T."/>
            <person name="Ammiraju J.S.S."/>
            <person name="Engler F."/>
            <person name="Soderlund C."/>
            <person name="Wing R.A."/>
            <person name="Palmer L.E."/>
            <person name="de la Bastide M."/>
            <person name="Spiegel L."/>
            <person name="Nascimento L."/>
            <person name="Zutavern T."/>
            <person name="O'Shaughnessy A."/>
            <person name="Dike S."/>
            <person name="Dedhia N."/>
            <person name="Preston R."/>
            <person name="Balija V."/>
            <person name="McCombie W.R."/>
            <person name="Chow T."/>
            <person name="Chen H."/>
            <person name="Chung M."/>
            <person name="Chen C."/>
            <person name="Shaw J."/>
            <person name="Wu H."/>
            <person name="Hsiao K."/>
            <person name="Chao Y."/>
            <person name="Chu M."/>
            <person name="Cheng C."/>
            <person name="Hour A."/>
            <person name="Lee P."/>
            <person name="Lin S."/>
            <person name="Lin Y."/>
            <person name="Liou J."/>
            <person name="Liu S."/>
            <person name="Hsing Y."/>
            <person name="Raghuvanshi S."/>
            <person name="Mohanty A."/>
            <person name="Bharti A.K."/>
            <person name="Gaur A."/>
            <person name="Gupta V."/>
            <person name="Kumar D."/>
            <person name="Ravi V."/>
            <person name="Vij S."/>
            <person name="Kapur A."/>
            <person name="Khurana P."/>
            <person name="Khurana P."/>
            <person name="Khurana J.P."/>
            <person name="Tyagi A.K."/>
            <person name="Gaikwad K."/>
            <person name="Singh A."/>
            <person name="Dalal V."/>
            <person name="Srivastava S."/>
            <person name="Dixit A."/>
            <person name="Pal A.K."/>
            <person name="Ghazi I.A."/>
            <person name="Yadav M."/>
            <person name="Pandit A."/>
            <person name="Bhargava A."/>
            <person name="Sureshbabu K."/>
            <person name="Batra K."/>
            <person name="Sharma T.R."/>
            <person name="Mohapatra T."/>
            <person name="Singh N.K."/>
            <person name="Messing J."/>
            <person name="Nelson A.B."/>
            <person name="Fuks G."/>
            <person name="Kavchok S."/>
            <person name="Keizer G."/>
            <person name="Linton E."/>
            <person name="Llaca V."/>
            <person name="Song R."/>
            <person name="Tanyolac B."/>
            <person name="Young S."/>
            <person name="Ho-Il K."/>
            <person name="Hahn J.H."/>
            <person name="Sangsakoo G."/>
            <person name="Vanavichit A."/>
            <person name="de Mattos Luiz.A.T."/>
            <person name="Zimmer P.D."/>
            <person name="Malone G."/>
            <person name="Dellagostin O."/>
            <person name="de Oliveira A.C."/>
            <person name="Bevan M."/>
            <person name="Bancroft I."/>
            <person name="Minx P."/>
            <person name="Cordum H."/>
            <person name="Wilson R."/>
            <person name="Cheng Z."/>
            <person name="Jin W."/>
            <person name="Jiang J."/>
            <person name="Leong S.A."/>
            <person name="Iwama H."/>
            <person name="Gojobori T."/>
            <person name="Itoh T."/>
            <person name="Niimura Y."/>
            <person name="Fujii Y."/>
            <person name="Habara T."/>
            <person name="Sakai H."/>
            <person name="Sato Y."/>
            <person name="Wilson G."/>
            <person name="Kumar K."/>
            <person name="McCouch S."/>
            <person name="Juretic N."/>
            <person name="Hoen D."/>
            <person name="Wright S."/>
            <person name="Bruskiewich R."/>
            <person name="Bureau T."/>
            <person name="Miyao A."/>
            <person name="Hirochika H."/>
            <person name="Nishikawa T."/>
            <person name="Kadowaki K."/>
            <person name="Sugiura M."/>
            <person name="Burr B."/>
            <person name="Sasaki T."/>
        </authorList>
    </citation>
    <scope>NUCLEOTIDE SEQUENCE [LARGE SCALE GENOMIC DNA]</scope>
    <source>
        <strain evidence="4">cv. Nipponbare</strain>
    </source>
</reference>